<dbReference type="VEuPathDB" id="FungiDB:An18g06530"/>
<name>A0AAJ8BX80_ASPNG</name>
<dbReference type="AlphaFoldDB" id="A0AAJ8BX80"/>
<protein>
    <submittedName>
        <fullName evidence="1">Uncharacterized protein</fullName>
    </submittedName>
</protein>
<dbReference type="KEGG" id="ang:An18g06530"/>
<reference evidence="1" key="2">
    <citation type="submission" date="2025-08" db="UniProtKB">
        <authorList>
            <consortium name="RefSeq"/>
        </authorList>
    </citation>
    <scope>IDENTIFICATION</scope>
</reference>
<dbReference type="RefSeq" id="XP_059605042.1">
    <property type="nucleotide sequence ID" value="XM_059745892.1"/>
</dbReference>
<reference evidence="1" key="1">
    <citation type="submission" date="2025-02" db="EMBL/GenBank/DDBJ databases">
        <authorList>
            <consortium name="NCBI Genome Project"/>
        </authorList>
    </citation>
    <scope>NUCLEOTIDE SEQUENCE</scope>
</reference>
<dbReference type="GeneID" id="84593771"/>
<proteinExistence type="predicted"/>
<organism evidence="1">
    <name type="scientific">Aspergillus niger</name>
    <dbReference type="NCBI Taxonomy" id="5061"/>
    <lineage>
        <taxon>Eukaryota</taxon>
        <taxon>Fungi</taxon>
        <taxon>Dikarya</taxon>
        <taxon>Ascomycota</taxon>
        <taxon>Pezizomycotina</taxon>
        <taxon>Eurotiomycetes</taxon>
        <taxon>Eurotiomycetidae</taxon>
        <taxon>Eurotiales</taxon>
        <taxon>Aspergillaceae</taxon>
        <taxon>Aspergillus</taxon>
        <taxon>Aspergillus subgen. Circumdati</taxon>
    </lineage>
</organism>
<gene>
    <name evidence="1" type="ORF">An18g06530</name>
</gene>
<evidence type="ECO:0000313" key="1">
    <source>
        <dbReference type="RefSeq" id="XP_059605042.1"/>
    </source>
</evidence>
<sequence length="145" mass="15966">MERNNRGRKVKRQMGWGLESAELSRRVVVREGEKKGKIGRIRRTANRRMKRQQPKCHLDANGAKRLGSNEGHKLQTLLVVLSHPGPWIADANHVAARGQASHTSQSKVATKDAADGTMLFLPQPWGQRLLPGIQSGPGRPLSGGK</sequence>
<accession>A0AAJ8BX80</accession>